<reference evidence="4 5" key="1">
    <citation type="submission" date="2019-07" db="EMBL/GenBank/DDBJ databases">
        <title>Whole genome shotgun sequence of Actinotalea fermentans NBRC 105374.</title>
        <authorList>
            <person name="Hosoyama A."/>
            <person name="Uohara A."/>
            <person name="Ohji S."/>
            <person name="Ichikawa N."/>
        </authorList>
    </citation>
    <scope>NUCLEOTIDE SEQUENCE [LARGE SCALE GENOMIC DNA]</scope>
    <source>
        <strain evidence="4 5">NBRC 105374</strain>
    </source>
</reference>
<evidence type="ECO:0000313" key="4">
    <source>
        <dbReference type="EMBL" id="GEN78596.1"/>
    </source>
</evidence>
<keyword evidence="1" id="KW-0808">Transferase</keyword>
<dbReference type="InterPro" id="IPR002173">
    <property type="entry name" value="Carboh/pur_kinase_PfkB_CS"/>
</dbReference>
<dbReference type="InterPro" id="IPR029056">
    <property type="entry name" value="Ribokinase-like"/>
</dbReference>
<dbReference type="Gene3D" id="3.40.1190.20">
    <property type="match status" value="1"/>
</dbReference>
<sequence>MAQVVVAGPASWNTLVDVAALPTGEPGTVFAQGHRTGLGGTSAGKALSLARLGVDVTLRTALGDDDAAAAIEHALAHPRLTLEAARGRGPSEQHLNLMAADGGRLSIYLHLPPEPGPVPEPVRAAVARADVVVVDLADHAREVLRLARAAGREIWCDLHDWDGASDFHREFADAATVLVMSEDRVPDPRALLASRVEAGARWAVCTRGARGAVALGRDEGWLELPASPVTRVVDTNGAGDAFVAGMLLGHLEGRPFADCLRLGAAAGALAVQCPDLVSPALDATSLRHAAGLD</sequence>
<dbReference type="RefSeq" id="WP_034243421.1">
    <property type="nucleotide sequence ID" value="NZ_BJYK01000001.1"/>
</dbReference>
<dbReference type="PROSITE" id="PS00584">
    <property type="entry name" value="PFKB_KINASES_2"/>
    <property type="match status" value="1"/>
</dbReference>
<dbReference type="PANTHER" id="PTHR10584">
    <property type="entry name" value="SUGAR KINASE"/>
    <property type="match status" value="1"/>
</dbReference>
<dbReference type="SUPFAM" id="SSF53613">
    <property type="entry name" value="Ribokinase-like"/>
    <property type="match status" value="1"/>
</dbReference>
<dbReference type="EMBL" id="BJYK01000001">
    <property type="protein sequence ID" value="GEN78596.1"/>
    <property type="molecule type" value="Genomic_DNA"/>
</dbReference>
<dbReference type="Proteomes" id="UP000321484">
    <property type="component" value="Unassembled WGS sequence"/>
</dbReference>
<evidence type="ECO:0000256" key="2">
    <source>
        <dbReference type="ARBA" id="ARBA00022777"/>
    </source>
</evidence>
<proteinExistence type="predicted"/>
<dbReference type="PANTHER" id="PTHR10584:SF166">
    <property type="entry name" value="RIBOKINASE"/>
    <property type="match status" value="1"/>
</dbReference>
<organism evidence="4 5">
    <name type="scientific">Actinotalea fermentans</name>
    <dbReference type="NCBI Taxonomy" id="43671"/>
    <lineage>
        <taxon>Bacteria</taxon>
        <taxon>Bacillati</taxon>
        <taxon>Actinomycetota</taxon>
        <taxon>Actinomycetes</taxon>
        <taxon>Micrococcales</taxon>
        <taxon>Cellulomonadaceae</taxon>
        <taxon>Actinotalea</taxon>
    </lineage>
</organism>
<evidence type="ECO:0000256" key="1">
    <source>
        <dbReference type="ARBA" id="ARBA00022679"/>
    </source>
</evidence>
<dbReference type="GO" id="GO:0016301">
    <property type="term" value="F:kinase activity"/>
    <property type="evidence" value="ECO:0007669"/>
    <property type="project" value="UniProtKB-KW"/>
</dbReference>
<gene>
    <name evidence="4" type="ORF">AFE02nite_03300</name>
</gene>
<name>A0A511YTU9_9CELL</name>
<keyword evidence="5" id="KW-1185">Reference proteome</keyword>
<protein>
    <recommendedName>
        <fullName evidence="3">Carbohydrate kinase PfkB domain-containing protein</fullName>
    </recommendedName>
</protein>
<evidence type="ECO:0000259" key="3">
    <source>
        <dbReference type="Pfam" id="PF00294"/>
    </source>
</evidence>
<comment type="caution">
    <text evidence="4">The sequence shown here is derived from an EMBL/GenBank/DDBJ whole genome shotgun (WGS) entry which is preliminary data.</text>
</comment>
<dbReference type="AlphaFoldDB" id="A0A511YTU9"/>
<dbReference type="InterPro" id="IPR011611">
    <property type="entry name" value="PfkB_dom"/>
</dbReference>
<accession>A0A511YTU9</accession>
<evidence type="ECO:0000313" key="5">
    <source>
        <dbReference type="Proteomes" id="UP000321484"/>
    </source>
</evidence>
<dbReference type="OrthoDB" id="9808601at2"/>
<dbReference type="Pfam" id="PF00294">
    <property type="entry name" value="PfkB"/>
    <property type="match status" value="1"/>
</dbReference>
<keyword evidence="2" id="KW-0418">Kinase</keyword>
<feature type="domain" description="Carbohydrate kinase PfkB" evidence="3">
    <location>
        <begin position="16"/>
        <end position="278"/>
    </location>
</feature>